<feature type="region of interest" description="Disordered" evidence="1">
    <location>
        <begin position="27"/>
        <end position="113"/>
    </location>
</feature>
<gene>
    <name evidence="2" type="ORF">OIDMADRAFT_180864</name>
</gene>
<sequence length="567" mass="62266">MEFESLDPPGKEDETPIIDLAFVSMNAASETEKQRNKQIIRSTAMKSFHRKQQLRRSQVAGTVDRGLRSKANRDSRSGQVSPSSSWYGSFDRSSPEGSASDMPTPDMSSPDRSIFSQSLAAYSPASLLGAGRVDPFRIQPVDIGSRVDELLDHSVKVVWPGLRPSRSDGTGSKIASAWLAKTYESPLIMHALLFGASVHLDVLRSPRSSLNNPIRLFHKVQTMRLMNEELRASEKNRGSLDEAILAVLALGTNEVETMVSNMKGRARSPFNSPLSSSQWLDVYGSITHVPVHTTAMRSLVSRQGGLQNIQLDSLAEVLSYSDILGATQGLCKPYWPLIVRSNVLLTQNIPNWLAARRGRGFQDLLAFGINDSAAAVFQAMLDLTIVIDHHCRGIGPIVDFVDLIDTRNAIQYSLMSLPTGDELEYGQVSSICLYEAIRYTAIIYSAAVTFPLPPSTGIFLTATTRLRNVLDESKSDPCWQLCPDVLLWILVLGGIASLGTERVWFVQNLAAVSTALNISEWEQVIEKLENYLWLGSACDSGGQTLWEEVLADRTSAGEGENGTILSF</sequence>
<protein>
    <recommendedName>
        <fullName evidence="4">Transcription factor domain-containing protein</fullName>
    </recommendedName>
</protein>
<evidence type="ECO:0000313" key="3">
    <source>
        <dbReference type="Proteomes" id="UP000054321"/>
    </source>
</evidence>
<dbReference type="EMBL" id="KN832877">
    <property type="protein sequence ID" value="KIN00688.1"/>
    <property type="molecule type" value="Genomic_DNA"/>
</dbReference>
<reference evidence="2 3" key="1">
    <citation type="submission" date="2014-04" db="EMBL/GenBank/DDBJ databases">
        <authorList>
            <consortium name="DOE Joint Genome Institute"/>
            <person name="Kuo A."/>
            <person name="Martino E."/>
            <person name="Perotto S."/>
            <person name="Kohler A."/>
            <person name="Nagy L.G."/>
            <person name="Floudas D."/>
            <person name="Copeland A."/>
            <person name="Barry K.W."/>
            <person name="Cichocki N."/>
            <person name="Veneault-Fourrey C."/>
            <person name="LaButti K."/>
            <person name="Lindquist E.A."/>
            <person name="Lipzen A."/>
            <person name="Lundell T."/>
            <person name="Morin E."/>
            <person name="Murat C."/>
            <person name="Sun H."/>
            <person name="Tunlid A."/>
            <person name="Henrissat B."/>
            <person name="Grigoriev I.V."/>
            <person name="Hibbett D.S."/>
            <person name="Martin F."/>
            <person name="Nordberg H.P."/>
            <person name="Cantor M.N."/>
            <person name="Hua S.X."/>
        </authorList>
    </citation>
    <scope>NUCLEOTIDE SEQUENCE [LARGE SCALE GENOMIC DNA]</scope>
    <source>
        <strain evidence="2 3">Zn</strain>
    </source>
</reference>
<dbReference type="PANTHER" id="PTHR37540:SF5">
    <property type="entry name" value="TRANSCRIPTION FACTOR DOMAIN-CONTAINING PROTEIN"/>
    <property type="match status" value="1"/>
</dbReference>
<organism evidence="2 3">
    <name type="scientific">Oidiodendron maius (strain Zn)</name>
    <dbReference type="NCBI Taxonomy" id="913774"/>
    <lineage>
        <taxon>Eukaryota</taxon>
        <taxon>Fungi</taxon>
        <taxon>Dikarya</taxon>
        <taxon>Ascomycota</taxon>
        <taxon>Pezizomycotina</taxon>
        <taxon>Leotiomycetes</taxon>
        <taxon>Leotiomycetes incertae sedis</taxon>
        <taxon>Myxotrichaceae</taxon>
        <taxon>Oidiodendron</taxon>
    </lineage>
</organism>
<evidence type="ECO:0000256" key="1">
    <source>
        <dbReference type="SAM" id="MobiDB-lite"/>
    </source>
</evidence>
<dbReference type="HOGENOM" id="CLU_015771_1_0_1"/>
<keyword evidence="3" id="KW-1185">Reference proteome</keyword>
<feature type="compositionally biased region" description="Polar residues" evidence="1">
    <location>
        <begin position="77"/>
        <end position="97"/>
    </location>
</feature>
<evidence type="ECO:0000313" key="2">
    <source>
        <dbReference type="EMBL" id="KIN00688.1"/>
    </source>
</evidence>
<dbReference type="InParanoid" id="A0A0C3DFF4"/>
<dbReference type="Pfam" id="PF11951">
    <property type="entry name" value="Fungal_trans_2"/>
    <property type="match status" value="1"/>
</dbReference>
<dbReference type="OrthoDB" id="3469466at2759"/>
<dbReference type="InterPro" id="IPR021858">
    <property type="entry name" value="Fun_TF"/>
</dbReference>
<name>A0A0C3DFF4_OIDMZ</name>
<reference evidence="3" key="2">
    <citation type="submission" date="2015-01" db="EMBL/GenBank/DDBJ databases">
        <title>Evolutionary Origins and Diversification of the Mycorrhizal Mutualists.</title>
        <authorList>
            <consortium name="DOE Joint Genome Institute"/>
            <consortium name="Mycorrhizal Genomics Consortium"/>
            <person name="Kohler A."/>
            <person name="Kuo A."/>
            <person name="Nagy L.G."/>
            <person name="Floudas D."/>
            <person name="Copeland A."/>
            <person name="Barry K.W."/>
            <person name="Cichocki N."/>
            <person name="Veneault-Fourrey C."/>
            <person name="LaButti K."/>
            <person name="Lindquist E.A."/>
            <person name="Lipzen A."/>
            <person name="Lundell T."/>
            <person name="Morin E."/>
            <person name="Murat C."/>
            <person name="Riley R."/>
            <person name="Ohm R."/>
            <person name="Sun H."/>
            <person name="Tunlid A."/>
            <person name="Henrissat B."/>
            <person name="Grigoriev I.V."/>
            <person name="Hibbett D.S."/>
            <person name="Martin F."/>
        </authorList>
    </citation>
    <scope>NUCLEOTIDE SEQUENCE [LARGE SCALE GENOMIC DNA]</scope>
    <source>
        <strain evidence="3">Zn</strain>
    </source>
</reference>
<dbReference type="STRING" id="913774.A0A0C3DFF4"/>
<accession>A0A0C3DFF4</accession>
<dbReference type="PANTHER" id="PTHR37540">
    <property type="entry name" value="TRANSCRIPTION FACTOR (ACR-2), PUTATIVE-RELATED-RELATED"/>
    <property type="match status" value="1"/>
</dbReference>
<dbReference type="Proteomes" id="UP000054321">
    <property type="component" value="Unassembled WGS sequence"/>
</dbReference>
<proteinExistence type="predicted"/>
<evidence type="ECO:0008006" key="4">
    <source>
        <dbReference type="Google" id="ProtNLM"/>
    </source>
</evidence>
<feature type="compositionally biased region" description="Basic and acidic residues" evidence="1">
    <location>
        <begin position="65"/>
        <end position="76"/>
    </location>
</feature>
<dbReference type="AlphaFoldDB" id="A0A0C3DFF4"/>